<feature type="transmembrane region" description="Helical" evidence="6">
    <location>
        <begin position="24"/>
        <end position="45"/>
    </location>
</feature>
<evidence type="ECO:0000256" key="5">
    <source>
        <dbReference type="ARBA" id="ARBA00023136"/>
    </source>
</evidence>
<dbReference type="Pfam" id="PF02653">
    <property type="entry name" value="BPD_transp_2"/>
    <property type="match status" value="1"/>
</dbReference>
<dbReference type="KEGG" id="psai:C3B54_111666"/>
<accession>A0A2L2BSI3</accession>
<dbReference type="GO" id="GO:0005886">
    <property type="term" value="C:plasma membrane"/>
    <property type="evidence" value="ECO:0007669"/>
    <property type="project" value="UniProtKB-SubCell"/>
</dbReference>
<dbReference type="RefSeq" id="WP_245867908.1">
    <property type="nucleotide sequence ID" value="NZ_CP026923.1"/>
</dbReference>
<keyword evidence="5 6" id="KW-0472">Membrane</keyword>
<proteinExistence type="predicted"/>
<dbReference type="Proteomes" id="UP000243077">
    <property type="component" value="Chromosome"/>
</dbReference>
<dbReference type="EMBL" id="CP026923">
    <property type="protein sequence ID" value="AVG24601.1"/>
    <property type="molecule type" value="Genomic_DNA"/>
</dbReference>
<evidence type="ECO:0000256" key="6">
    <source>
        <dbReference type="SAM" id="Phobius"/>
    </source>
</evidence>
<keyword evidence="2" id="KW-1003">Cell membrane</keyword>
<feature type="transmembrane region" description="Helical" evidence="6">
    <location>
        <begin position="316"/>
        <end position="335"/>
    </location>
</feature>
<evidence type="ECO:0000256" key="4">
    <source>
        <dbReference type="ARBA" id="ARBA00022989"/>
    </source>
</evidence>
<comment type="subcellular location">
    <subcellularLocation>
        <location evidence="1">Cell membrane</location>
        <topology evidence="1">Multi-pass membrane protein</topology>
    </subcellularLocation>
</comment>
<dbReference type="AlphaFoldDB" id="A0A2L2BSI3"/>
<keyword evidence="8" id="KW-1185">Reference proteome</keyword>
<evidence type="ECO:0000256" key="3">
    <source>
        <dbReference type="ARBA" id="ARBA00022692"/>
    </source>
</evidence>
<feature type="transmembrane region" description="Helical" evidence="6">
    <location>
        <begin position="181"/>
        <end position="204"/>
    </location>
</feature>
<dbReference type="GO" id="GO:0022857">
    <property type="term" value="F:transmembrane transporter activity"/>
    <property type="evidence" value="ECO:0007669"/>
    <property type="project" value="InterPro"/>
</dbReference>
<feature type="transmembrane region" description="Helical" evidence="6">
    <location>
        <begin position="65"/>
        <end position="92"/>
    </location>
</feature>
<evidence type="ECO:0000256" key="2">
    <source>
        <dbReference type="ARBA" id="ARBA00022475"/>
    </source>
</evidence>
<keyword evidence="3 6" id="KW-0812">Transmembrane</keyword>
<dbReference type="InterPro" id="IPR001851">
    <property type="entry name" value="ABC_transp_permease"/>
</dbReference>
<protein>
    <submittedName>
        <fullName evidence="7">Riboflavin ABC transporter permease</fullName>
    </submittedName>
</protein>
<evidence type="ECO:0000313" key="7">
    <source>
        <dbReference type="EMBL" id="AVG24601.1"/>
    </source>
</evidence>
<feature type="transmembrane region" description="Helical" evidence="6">
    <location>
        <begin position="395"/>
        <end position="413"/>
    </location>
</feature>
<dbReference type="PANTHER" id="PTHR43370:SF1">
    <property type="entry name" value="GUANOSINE ABC TRANSPORTER PERMEASE PROTEIN NUPQ"/>
    <property type="match status" value="1"/>
</dbReference>
<dbReference type="CDD" id="cd06580">
    <property type="entry name" value="TM_PBP1_transp_TpRbsC_like"/>
    <property type="match status" value="1"/>
</dbReference>
<feature type="transmembrane region" description="Helical" evidence="6">
    <location>
        <begin position="155"/>
        <end position="175"/>
    </location>
</feature>
<feature type="transmembrane region" description="Helical" evidence="6">
    <location>
        <begin position="269"/>
        <end position="286"/>
    </location>
</feature>
<feature type="transmembrane region" description="Helical" evidence="6">
    <location>
        <begin position="365"/>
        <end position="383"/>
    </location>
</feature>
<keyword evidence="4 6" id="KW-1133">Transmembrane helix</keyword>
<name>A0A2L2BSI3_9MICO</name>
<sequence length="428" mass="45349">MTVDTSRAEVTPGMFSLAEQKASWRSTIVMGFFAILILVFFGLLGRQEPVEYKISAEDAAISLPAFVGISSTVNIVVGIMLLAMTAVAAWWVSKNTPVPLWWITLYGAVGLFGLLGWLAAGDTVPLAFLLANALILAVPIIFGGLSGVMSERVGVVNISIEAQLLAGAFVGAVVGSLTGNLYVALAAAMVAGMLLGMVLAVFAVKYLADQIIVGVVLNVLVIGITNFLFSQWLSSDADRANFPGTLDIFAIPLLSDLPVIGPVLFDNRVTVFAAFLAVPLLWWVLFRSRLGLRARSVGEYPLAADTVGINVGRTRFWWVSLGGLLAGLGGAALTIGNTGAFGKEMTAGQGFIALAVVILGRWHPFYMSAAALLFGFSIILRVWANQVSPGIPTDFILMVPYLVTLIAVVGFVGRVRPPASVGKPYVKE</sequence>
<gene>
    <name evidence="7" type="ORF">C3B54_111666</name>
</gene>
<feature type="transmembrane region" description="Helical" evidence="6">
    <location>
        <begin position="211"/>
        <end position="233"/>
    </location>
</feature>
<evidence type="ECO:0000256" key="1">
    <source>
        <dbReference type="ARBA" id="ARBA00004651"/>
    </source>
</evidence>
<reference evidence="7 8" key="1">
    <citation type="submission" date="2018-02" db="EMBL/GenBank/DDBJ databases">
        <title>Complete genome of the streamlined marine actinobacterium Pontimonas salivibrio CL-TW6 adapted to coastal planktonic lifestype.</title>
        <authorList>
            <person name="Cho B.C."/>
            <person name="Hardies S.C."/>
            <person name="Jang G.I."/>
            <person name="Hwang C.Y."/>
        </authorList>
    </citation>
    <scope>NUCLEOTIDE SEQUENCE [LARGE SCALE GENOMIC DNA]</scope>
    <source>
        <strain evidence="7 8">CL-TW6</strain>
    </source>
</reference>
<evidence type="ECO:0000313" key="8">
    <source>
        <dbReference type="Proteomes" id="UP000243077"/>
    </source>
</evidence>
<feature type="transmembrane region" description="Helical" evidence="6">
    <location>
        <begin position="126"/>
        <end position="148"/>
    </location>
</feature>
<dbReference type="PANTHER" id="PTHR43370">
    <property type="entry name" value="SUGAR ABC TRANSPORTER INTEGRAL MEMBRANE PROTEIN-RELATED"/>
    <property type="match status" value="1"/>
</dbReference>
<organism evidence="7 8">
    <name type="scientific">Pontimonas salivibrio</name>
    <dbReference type="NCBI Taxonomy" id="1159327"/>
    <lineage>
        <taxon>Bacteria</taxon>
        <taxon>Bacillati</taxon>
        <taxon>Actinomycetota</taxon>
        <taxon>Actinomycetes</taxon>
        <taxon>Micrococcales</taxon>
        <taxon>Microbacteriaceae</taxon>
        <taxon>Pontimonas</taxon>
    </lineage>
</organism>
<feature type="transmembrane region" description="Helical" evidence="6">
    <location>
        <begin position="99"/>
        <end position="120"/>
    </location>
</feature>